<dbReference type="Proteomes" id="UP000192872">
    <property type="component" value="Unassembled WGS sequence"/>
</dbReference>
<dbReference type="Pfam" id="PF04290">
    <property type="entry name" value="DctQ"/>
    <property type="match status" value="1"/>
</dbReference>
<dbReference type="PANTHER" id="PTHR35011:SF4">
    <property type="entry name" value="SLL1102 PROTEIN"/>
    <property type="match status" value="1"/>
</dbReference>
<evidence type="ECO:0000256" key="1">
    <source>
        <dbReference type="ARBA" id="ARBA00004429"/>
    </source>
</evidence>
<comment type="subunit">
    <text evidence="9">The complex comprises the extracytoplasmic solute receptor protein and the two transmembrane proteins.</text>
</comment>
<dbReference type="STRING" id="1827387.A4S15_09125"/>
<evidence type="ECO:0000313" key="11">
    <source>
        <dbReference type="EMBL" id="OQW51990.1"/>
    </source>
</evidence>
<dbReference type="GO" id="GO:0022857">
    <property type="term" value="F:transmembrane transporter activity"/>
    <property type="evidence" value="ECO:0007669"/>
    <property type="project" value="UniProtKB-UniRule"/>
</dbReference>
<keyword evidence="3" id="KW-1003">Cell membrane</keyword>
<evidence type="ECO:0000256" key="3">
    <source>
        <dbReference type="ARBA" id="ARBA00022475"/>
    </source>
</evidence>
<evidence type="ECO:0000259" key="10">
    <source>
        <dbReference type="Pfam" id="PF04290"/>
    </source>
</evidence>
<keyword evidence="2 9" id="KW-0813">Transport</keyword>
<dbReference type="EMBL" id="LWDL01000016">
    <property type="protein sequence ID" value="OQW51990.1"/>
    <property type="molecule type" value="Genomic_DNA"/>
</dbReference>
<feature type="transmembrane region" description="Helical" evidence="9">
    <location>
        <begin position="94"/>
        <end position="118"/>
    </location>
</feature>
<keyword evidence="7 9" id="KW-0472">Membrane</keyword>
<feature type="domain" description="Tripartite ATP-independent periplasmic transporters DctQ component" evidence="10">
    <location>
        <begin position="32"/>
        <end position="168"/>
    </location>
</feature>
<protein>
    <recommendedName>
        <fullName evidence="9">TRAP transporter small permease protein</fullName>
    </recommendedName>
</protein>
<evidence type="ECO:0000256" key="9">
    <source>
        <dbReference type="RuleBase" id="RU369079"/>
    </source>
</evidence>
<evidence type="ECO:0000256" key="4">
    <source>
        <dbReference type="ARBA" id="ARBA00022519"/>
    </source>
</evidence>
<dbReference type="InterPro" id="IPR055348">
    <property type="entry name" value="DctQ"/>
</dbReference>
<keyword evidence="5 9" id="KW-0812">Transmembrane</keyword>
<name>A0A1W9HX78_9HYPH</name>
<dbReference type="RefSeq" id="WP_376800580.1">
    <property type="nucleotide sequence ID" value="NZ_DBNB01000026.1"/>
</dbReference>
<dbReference type="AlphaFoldDB" id="A0A1W9HX78"/>
<evidence type="ECO:0000256" key="2">
    <source>
        <dbReference type="ARBA" id="ARBA00022448"/>
    </source>
</evidence>
<feature type="transmembrane region" description="Helical" evidence="9">
    <location>
        <begin position="20"/>
        <end position="46"/>
    </location>
</feature>
<gene>
    <name evidence="11" type="ORF">A4S15_09125</name>
</gene>
<accession>A0A1W9HX78</accession>
<dbReference type="InterPro" id="IPR007387">
    <property type="entry name" value="TRAP_DctQ"/>
</dbReference>
<evidence type="ECO:0000256" key="5">
    <source>
        <dbReference type="ARBA" id="ARBA00022692"/>
    </source>
</evidence>
<proteinExistence type="inferred from homology"/>
<evidence type="ECO:0000256" key="8">
    <source>
        <dbReference type="ARBA" id="ARBA00038436"/>
    </source>
</evidence>
<evidence type="ECO:0000256" key="7">
    <source>
        <dbReference type="ARBA" id="ARBA00023136"/>
    </source>
</evidence>
<dbReference type="PANTHER" id="PTHR35011">
    <property type="entry name" value="2,3-DIKETO-L-GULONATE TRAP TRANSPORTER SMALL PERMEASE PROTEIN YIAM"/>
    <property type="match status" value="1"/>
</dbReference>
<sequence>MTARYPKPDDRNPIATMSTFFGRASAWCALATVVVCASVAILRYVFGIGFPWMQGLYIAFFAACIMGGAAEVYRANEHVRVDIFSRRLTPRTRNLIEIAGITFFLTPWLVTIIYASLAGEHSFVRSAFSQLEGAAVEGGLPGVFLVKALIPLGAFLLLLQGFAILSQRLSALDDTKNRQK</sequence>
<feature type="transmembrane region" description="Helical" evidence="9">
    <location>
        <begin position="52"/>
        <end position="73"/>
    </location>
</feature>
<comment type="subcellular location">
    <subcellularLocation>
        <location evidence="1 9">Cell inner membrane</location>
        <topology evidence="1 9">Multi-pass membrane protein</topology>
    </subcellularLocation>
</comment>
<keyword evidence="4 9" id="KW-0997">Cell inner membrane</keyword>
<reference evidence="11 12" key="1">
    <citation type="journal article" date="2017" name="Water Res.">
        <title>Comammox in drinking water systems.</title>
        <authorList>
            <person name="Wang Y."/>
            <person name="Ma L."/>
            <person name="Mao Y."/>
            <person name="Jiang X."/>
            <person name="Xia Y."/>
            <person name="Yu K."/>
            <person name="Li B."/>
            <person name="Zhang T."/>
        </authorList>
    </citation>
    <scope>NUCLEOTIDE SEQUENCE [LARGE SCALE GENOMIC DNA]</scope>
    <source>
        <strain evidence="11">SG_bin8</strain>
    </source>
</reference>
<comment type="function">
    <text evidence="9">Part of the tripartite ATP-independent periplasmic (TRAP) transport system.</text>
</comment>
<evidence type="ECO:0000256" key="6">
    <source>
        <dbReference type="ARBA" id="ARBA00022989"/>
    </source>
</evidence>
<comment type="caution">
    <text evidence="11">The sequence shown here is derived from an EMBL/GenBank/DDBJ whole genome shotgun (WGS) entry which is preliminary data.</text>
</comment>
<organism evidence="11 12">
    <name type="scientific">Candidatus Raskinella chloraquaticus</name>
    <dbReference type="NCBI Taxonomy" id="1951219"/>
    <lineage>
        <taxon>Bacteria</taxon>
        <taxon>Pseudomonadati</taxon>
        <taxon>Pseudomonadota</taxon>
        <taxon>Alphaproteobacteria</taxon>
        <taxon>Hyphomicrobiales</taxon>
        <taxon>Phreatobacteraceae</taxon>
        <taxon>Candidatus Raskinella</taxon>
    </lineage>
</organism>
<comment type="similarity">
    <text evidence="8 9">Belongs to the TRAP transporter small permease family.</text>
</comment>
<dbReference type="GO" id="GO:0005886">
    <property type="term" value="C:plasma membrane"/>
    <property type="evidence" value="ECO:0007669"/>
    <property type="project" value="UniProtKB-SubCell"/>
</dbReference>
<keyword evidence="6 9" id="KW-1133">Transmembrane helix</keyword>
<feature type="transmembrane region" description="Helical" evidence="9">
    <location>
        <begin position="138"/>
        <end position="159"/>
    </location>
</feature>
<evidence type="ECO:0000313" key="12">
    <source>
        <dbReference type="Proteomes" id="UP000192872"/>
    </source>
</evidence>